<feature type="domain" description="VWFA" evidence="1">
    <location>
        <begin position="67"/>
        <end position="181"/>
    </location>
</feature>
<dbReference type="PROSITE" id="PS50234">
    <property type="entry name" value="VWFA"/>
    <property type="match status" value="1"/>
</dbReference>
<proteinExistence type="predicted"/>
<dbReference type="CDD" id="cd00198">
    <property type="entry name" value="vWFA"/>
    <property type="match status" value="1"/>
</dbReference>
<dbReference type="AlphaFoldDB" id="A0AAN4ZSE4"/>
<evidence type="ECO:0000313" key="2">
    <source>
        <dbReference type="EMBL" id="GMR43963.1"/>
    </source>
</evidence>
<sequence length="181" mass="19707">NINSFFSADEKVHLKKCAYTCGQSAQCSENKLRCACLKGYVDVSAVDKKPAGSICTRCNNSRPIGTDYVLLFDESKSAIKGRQAMVNFVSTFLKFIDLDNSDNRFALVQFSGLAKLTAPLAPKANMQDIMDILKQPKTQGIATNTVEALQAANDEVYALLPTNSTRPRVTILLTDGAPTSF</sequence>
<dbReference type="InterPro" id="IPR036465">
    <property type="entry name" value="vWFA_dom_sf"/>
</dbReference>
<evidence type="ECO:0000313" key="3">
    <source>
        <dbReference type="Proteomes" id="UP001328107"/>
    </source>
</evidence>
<feature type="non-terminal residue" evidence="2">
    <location>
        <position position="1"/>
    </location>
</feature>
<comment type="caution">
    <text evidence="2">The sequence shown here is derived from an EMBL/GenBank/DDBJ whole genome shotgun (WGS) entry which is preliminary data.</text>
</comment>
<dbReference type="InterPro" id="IPR002035">
    <property type="entry name" value="VWF_A"/>
</dbReference>
<dbReference type="Pfam" id="PF00092">
    <property type="entry name" value="VWA"/>
    <property type="match status" value="1"/>
</dbReference>
<dbReference type="Gene3D" id="3.40.50.410">
    <property type="entry name" value="von Willebrand factor, type A domain"/>
    <property type="match status" value="1"/>
</dbReference>
<dbReference type="Proteomes" id="UP001328107">
    <property type="component" value="Unassembled WGS sequence"/>
</dbReference>
<dbReference type="SUPFAM" id="SSF53300">
    <property type="entry name" value="vWA-like"/>
    <property type="match status" value="1"/>
</dbReference>
<protein>
    <recommendedName>
        <fullName evidence="1">VWFA domain-containing protein</fullName>
    </recommendedName>
</protein>
<organism evidence="2 3">
    <name type="scientific">Pristionchus mayeri</name>
    <dbReference type="NCBI Taxonomy" id="1317129"/>
    <lineage>
        <taxon>Eukaryota</taxon>
        <taxon>Metazoa</taxon>
        <taxon>Ecdysozoa</taxon>
        <taxon>Nematoda</taxon>
        <taxon>Chromadorea</taxon>
        <taxon>Rhabditida</taxon>
        <taxon>Rhabditina</taxon>
        <taxon>Diplogasteromorpha</taxon>
        <taxon>Diplogasteroidea</taxon>
        <taxon>Neodiplogasteridae</taxon>
        <taxon>Pristionchus</taxon>
    </lineage>
</organism>
<accession>A0AAN4ZSE4</accession>
<feature type="non-terminal residue" evidence="2">
    <location>
        <position position="181"/>
    </location>
</feature>
<reference evidence="3" key="1">
    <citation type="submission" date="2022-10" db="EMBL/GenBank/DDBJ databases">
        <title>Genome assembly of Pristionchus species.</title>
        <authorList>
            <person name="Yoshida K."/>
            <person name="Sommer R.J."/>
        </authorList>
    </citation>
    <scope>NUCLEOTIDE SEQUENCE [LARGE SCALE GENOMIC DNA]</scope>
    <source>
        <strain evidence="3">RS5460</strain>
    </source>
</reference>
<dbReference type="EMBL" id="BTRK01000003">
    <property type="protein sequence ID" value="GMR43963.1"/>
    <property type="molecule type" value="Genomic_DNA"/>
</dbReference>
<gene>
    <name evidence="2" type="ORF">PMAYCL1PPCAC_14158</name>
</gene>
<name>A0AAN4ZSE4_9BILA</name>
<evidence type="ECO:0000259" key="1">
    <source>
        <dbReference type="PROSITE" id="PS50234"/>
    </source>
</evidence>
<keyword evidence="3" id="KW-1185">Reference proteome</keyword>